<name>A0A8J3KCM1_9ACTN</name>
<feature type="signal peptide" evidence="1">
    <location>
        <begin position="1"/>
        <end position="28"/>
    </location>
</feature>
<reference evidence="2 3" key="1">
    <citation type="submission" date="2021-01" db="EMBL/GenBank/DDBJ databases">
        <title>Whole genome shotgun sequence of Catellatospora citrea NBRC 14495.</title>
        <authorList>
            <person name="Komaki H."/>
            <person name="Tamura T."/>
        </authorList>
    </citation>
    <scope>NUCLEOTIDE SEQUENCE [LARGE SCALE GENOMIC DNA]</scope>
    <source>
        <strain evidence="2 3">NBRC 14495</strain>
    </source>
</reference>
<organism evidence="2 3">
    <name type="scientific">Catellatospora citrea</name>
    <dbReference type="NCBI Taxonomy" id="53366"/>
    <lineage>
        <taxon>Bacteria</taxon>
        <taxon>Bacillati</taxon>
        <taxon>Actinomycetota</taxon>
        <taxon>Actinomycetes</taxon>
        <taxon>Micromonosporales</taxon>
        <taxon>Micromonosporaceae</taxon>
        <taxon>Catellatospora</taxon>
    </lineage>
</organism>
<feature type="chain" id="PRO_5035221311" evidence="1">
    <location>
        <begin position="29"/>
        <end position="216"/>
    </location>
</feature>
<keyword evidence="1" id="KW-0732">Signal</keyword>
<dbReference type="EMBL" id="BONH01000007">
    <property type="protein sequence ID" value="GIF97192.1"/>
    <property type="molecule type" value="Genomic_DNA"/>
</dbReference>
<sequence length="216" mass="22705">MKAGLRALLGAAVLLLLVGMLGPAGATAASPSGDQAKAELWTAMGTQWSNDARYTREYYVAAILGAAHADAADAAAARLMTNQADIGKVFATYYGKETGEKITSLLSAQTGIATEAVAAAKAGDKAGLADADDRWHQSLGELAKVLSVANPAHFPYDKTLQLLDQNQTLLSTAVASFVNGDYPRSIADNEAYYQQVQALVGYFGNGIVAQFPDRFK</sequence>
<comment type="caution">
    <text evidence="2">The sequence shown here is derived from an EMBL/GenBank/DDBJ whole genome shotgun (WGS) entry which is preliminary data.</text>
</comment>
<evidence type="ECO:0000313" key="3">
    <source>
        <dbReference type="Proteomes" id="UP000659904"/>
    </source>
</evidence>
<keyword evidence="3" id="KW-1185">Reference proteome</keyword>
<evidence type="ECO:0000313" key="2">
    <source>
        <dbReference type="EMBL" id="GIF97192.1"/>
    </source>
</evidence>
<accession>A0A8J3KCM1</accession>
<dbReference type="Proteomes" id="UP000659904">
    <property type="component" value="Unassembled WGS sequence"/>
</dbReference>
<proteinExistence type="predicted"/>
<gene>
    <name evidence="2" type="ORF">Cci01nite_22860</name>
</gene>
<protein>
    <submittedName>
        <fullName evidence="2">Uncharacterized protein</fullName>
    </submittedName>
</protein>
<dbReference type="RefSeq" id="WP_147432671.1">
    <property type="nucleotide sequence ID" value="NZ_BONH01000007.1"/>
</dbReference>
<evidence type="ECO:0000256" key="1">
    <source>
        <dbReference type="SAM" id="SignalP"/>
    </source>
</evidence>
<dbReference type="AlphaFoldDB" id="A0A8J3KCM1"/>